<keyword evidence="3" id="KW-1185">Reference proteome</keyword>
<dbReference type="EnsemblPlants" id="Ma06_t23710.1">
    <property type="protein sequence ID" value="Ma06_p23710.1"/>
    <property type="gene ID" value="Ma06_g23710"/>
</dbReference>
<reference evidence="2" key="2">
    <citation type="submission" date="2021-05" db="UniProtKB">
        <authorList>
            <consortium name="EnsemblPlants"/>
        </authorList>
    </citation>
    <scope>IDENTIFICATION</scope>
    <source>
        <strain evidence="2">subsp. malaccensis</strain>
    </source>
</reference>
<reference evidence="1" key="1">
    <citation type="submission" date="2021-03" db="EMBL/GenBank/DDBJ databases">
        <authorList>
            <consortium name="Genoscope - CEA"/>
            <person name="William W."/>
        </authorList>
    </citation>
    <scope>NUCLEOTIDE SEQUENCE</scope>
    <source>
        <strain evidence="1">Doubled-haploid Pahang</strain>
    </source>
</reference>
<dbReference type="Gramene" id="Ma06_t23710.1">
    <property type="protein sequence ID" value="Ma06_p23710.1"/>
    <property type="gene ID" value="Ma06_g23710"/>
</dbReference>
<dbReference type="EMBL" id="HG996471">
    <property type="protein sequence ID" value="CAG1847249.1"/>
    <property type="molecule type" value="Genomic_DNA"/>
</dbReference>
<dbReference type="AlphaFoldDB" id="A0A804JJM2"/>
<evidence type="ECO:0000313" key="2">
    <source>
        <dbReference type="EnsemblPlants" id="Ma06_p23710.1"/>
    </source>
</evidence>
<dbReference type="Proteomes" id="UP000012960">
    <property type="component" value="Unplaced"/>
</dbReference>
<evidence type="ECO:0000313" key="1">
    <source>
        <dbReference type="EMBL" id="CAG1847249.1"/>
    </source>
</evidence>
<dbReference type="InParanoid" id="A0A804JJM2"/>
<organism evidence="2 3">
    <name type="scientific">Musa acuminata subsp. malaccensis</name>
    <name type="common">Wild banana</name>
    <name type="synonym">Musa malaccensis</name>
    <dbReference type="NCBI Taxonomy" id="214687"/>
    <lineage>
        <taxon>Eukaryota</taxon>
        <taxon>Viridiplantae</taxon>
        <taxon>Streptophyta</taxon>
        <taxon>Embryophyta</taxon>
        <taxon>Tracheophyta</taxon>
        <taxon>Spermatophyta</taxon>
        <taxon>Magnoliopsida</taxon>
        <taxon>Liliopsida</taxon>
        <taxon>Zingiberales</taxon>
        <taxon>Musaceae</taxon>
        <taxon>Musa</taxon>
    </lineage>
</organism>
<proteinExistence type="predicted"/>
<sequence length="54" mass="6706">MPSIFVHLISIDLRHLHCQANPMLKMDRFACMYWRMHSLVWCEDFTNTLYKFWQ</sequence>
<evidence type="ECO:0000313" key="3">
    <source>
        <dbReference type="Proteomes" id="UP000012960"/>
    </source>
</evidence>
<name>A0A804JJM2_MUSAM</name>
<accession>A0A804JJM2</accession>
<protein>
    <submittedName>
        <fullName evidence="1">(wild Malaysian banana) hypothetical protein</fullName>
    </submittedName>
</protein>
<gene>
    <name evidence="1" type="ORF">GSMUA_170440.1</name>
</gene>